<feature type="transmembrane region" description="Helical" evidence="6">
    <location>
        <begin position="121"/>
        <end position="143"/>
    </location>
</feature>
<evidence type="ECO:0000256" key="1">
    <source>
        <dbReference type="ARBA" id="ARBA00004167"/>
    </source>
</evidence>
<protein>
    <submittedName>
        <fullName evidence="9">Uncharacterized protein C18orf19 homolog A-like</fullName>
    </submittedName>
</protein>
<dbReference type="KEGG" id="dpte:113799278"/>
<name>A0A6P6YL89_DERPT</name>
<dbReference type="OMA" id="NSYISHA"/>
<evidence type="ECO:0000313" key="8">
    <source>
        <dbReference type="Proteomes" id="UP000515146"/>
    </source>
</evidence>
<dbReference type="GO" id="GO:0005739">
    <property type="term" value="C:mitochondrion"/>
    <property type="evidence" value="ECO:0007669"/>
    <property type="project" value="TreeGrafter"/>
</dbReference>
<dbReference type="AlphaFoldDB" id="A0A6P6YL89"/>
<dbReference type="InParanoid" id="A0A6P6YL89"/>
<keyword evidence="3 6" id="KW-1133">Transmembrane helix</keyword>
<keyword evidence="8" id="KW-1185">Reference proteome</keyword>
<dbReference type="OrthoDB" id="5874039at2759"/>
<dbReference type="InterPro" id="IPR045866">
    <property type="entry name" value="FAM210A/B-like"/>
</dbReference>
<organism evidence="8 9">
    <name type="scientific">Dermatophagoides pteronyssinus</name>
    <name type="common">European house dust mite</name>
    <dbReference type="NCBI Taxonomy" id="6956"/>
    <lineage>
        <taxon>Eukaryota</taxon>
        <taxon>Metazoa</taxon>
        <taxon>Ecdysozoa</taxon>
        <taxon>Arthropoda</taxon>
        <taxon>Chelicerata</taxon>
        <taxon>Arachnida</taxon>
        <taxon>Acari</taxon>
        <taxon>Acariformes</taxon>
        <taxon>Sarcoptiformes</taxon>
        <taxon>Astigmata</taxon>
        <taxon>Psoroptidia</taxon>
        <taxon>Analgoidea</taxon>
        <taxon>Pyroglyphidae</taxon>
        <taxon>Dermatophagoidinae</taxon>
        <taxon>Dermatophagoides</taxon>
    </lineage>
</organism>
<evidence type="ECO:0000313" key="9">
    <source>
        <dbReference type="RefSeq" id="XP_027205689.1"/>
    </source>
</evidence>
<feature type="domain" description="DUF1279" evidence="7">
    <location>
        <begin position="113"/>
        <end position="207"/>
    </location>
</feature>
<evidence type="ECO:0000259" key="7">
    <source>
        <dbReference type="Pfam" id="PF06916"/>
    </source>
</evidence>
<keyword evidence="5 6" id="KW-0472">Membrane</keyword>
<comment type="subcellular location">
    <subcellularLocation>
        <location evidence="1">Membrane</location>
        <topology evidence="1">Single-pass membrane protein</topology>
    </subcellularLocation>
</comment>
<dbReference type="PANTHER" id="PTHR21377:SF1">
    <property type="entry name" value="PROTEIN FAM210A"/>
    <property type="match status" value="1"/>
</dbReference>
<dbReference type="Proteomes" id="UP000515146">
    <property type="component" value="Unplaced"/>
</dbReference>
<evidence type="ECO:0000256" key="3">
    <source>
        <dbReference type="ARBA" id="ARBA00022989"/>
    </source>
</evidence>
<evidence type="ECO:0000256" key="6">
    <source>
        <dbReference type="SAM" id="Phobius"/>
    </source>
</evidence>
<reference evidence="9" key="1">
    <citation type="submission" date="2025-08" db="UniProtKB">
        <authorList>
            <consortium name="RefSeq"/>
        </authorList>
    </citation>
    <scope>IDENTIFICATION</scope>
    <source>
        <strain evidence="9">Airmid</strain>
    </source>
</reference>
<keyword evidence="2 6" id="KW-0812">Transmembrane</keyword>
<evidence type="ECO:0000256" key="2">
    <source>
        <dbReference type="ARBA" id="ARBA00022692"/>
    </source>
</evidence>
<sequence length="268" mass="31304">MSLIYNVIIRSPIISANKFSTNSLLRLNQFQLKFHSNTKQLTTTTKFSIQQCLSRYNVLSGKNVNHFGRNEFLSKNQRNFFGTQKFKDKVELNIQPKPKNEWEELMKLSLVKRLHVMFKKYWYIAIPFHCINCAIWFASFFLLAQFGMNGAALISWIKPYVIESSLCPQFIKELFEKDADKLGSVAIALLLYKLATPGRYATTVFGTVYLLRYMLKRGVLLKTANEQFSSVRNSYISHAVNRNILKQKERFSKQMRKQTGKMRNSKHK</sequence>
<accession>A0A6P6YL89</accession>
<proteinExistence type="predicted"/>
<dbReference type="Pfam" id="PF06916">
    <property type="entry name" value="FAM210A-B_dom"/>
    <property type="match status" value="1"/>
</dbReference>
<dbReference type="InterPro" id="IPR009688">
    <property type="entry name" value="FAM210A/B-like_dom"/>
</dbReference>
<keyword evidence="4" id="KW-0175">Coiled coil</keyword>
<gene>
    <name evidence="9" type="primary">LOC113799278</name>
</gene>
<evidence type="ECO:0000256" key="5">
    <source>
        <dbReference type="ARBA" id="ARBA00023136"/>
    </source>
</evidence>
<dbReference type="PANTHER" id="PTHR21377">
    <property type="entry name" value="PROTEIN FAM210B, MITOCHONDRIAL"/>
    <property type="match status" value="1"/>
</dbReference>
<dbReference type="GO" id="GO:0016020">
    <property type="term" value="C:membrane"/>
    <property type="evidence" value="ECO:0007669"/>
    <property type="project" value="UniProtKB-SubCell"/>
</dbReference>
<evidence type="ECO:0000256" key="4">
    <source>
        <dbReference type="ARBA" id="ARBA00023054"/>
    </source>
</evidence>
<dbReference type="RefSeq" id="XP_027205689.1">
    <property type="nucleotide sequence ID" value="XM_027349888.1"/>
</dbReference>